<reference evidence="3 5" key="2">
    <citation type="submission" date="2022-08" db="EMBL/GenBank/DDBJ databases">
        <title>Whole genome sequencing-based tracing of a 2022 introduction and outbreak of Xanthomonas hortorum pv. pelargonii.</title>
        <authorList>
            <person name="Iruegas-Bocardo F."/>
            <person name="Weisberg A.K."/>
            <person name="Riutta E.R."/>
            <person name="Kilday K."/>
            <person name="Bonkowski J.C."/>
            <person name="Creswell T."/>
            <person name="Daughtrey M.L."/>
            <person name="Rane K."/>
            <person name="Grunwald N.J."/>
            <person name="Chang J.H."/>
            <person name="Putnam M.L."/>
        </authorList>
    </citation>
    <scope>NUCLEOTIDE SEQUENCE [LARGE SCALE GENOMIC DNA]</scope>
    <source>
        <strain evidence="3 5">22-325</strain>
    </source>
</reference>
<evidence type="ECO:0000256" key="1">
    <source>
        <dbReference type="SAM" id="MobiDB-lite"/>
    </source>
</evidence>
<dbReference type="RefSeq" id="WP_104616581.1">
    <property type="nucleotide sequence ID" value="NZ_CP103837.1"/>
</dbReference>
<reference evidence="2 4" key="1">
    <citation type="submission" date="2016-08" db="EMBL/GenBank/DDBJ databases">
        <authorList>
            <person name="Seilhamer J.J."/>
        </authorList>
    </citation>
    <scope>NUCLEOTIDE SEQUENCE [LARGE SCALE GENOMIC DNA]</scope>
    <source>
        <strain evidence="2 4">CFBP7245</strain>
    </source>
</reference>
<protein>
    <submittedName>
        <fullName evidence="2">Uncharacterized protein</fullName>
    </submittedName>
</protein>
<keyword evidence="5" id="KW-1185">Reference proteome</keyword>
<gene>
    <name evidence="3" type="ORF">NYR99_13800</name>
    <name evidence="2" type="ORF">XdyCFBP7245_16145</name>
</gene>
<evidence type="ECO:0000313" key="3">
    <source>
        <dbReference type="EMBL" id="WOB24867.1"/>
    </source>
</evidence>
<accession>A0A2S7BZZ7</accession>
<evidence type="ECO:0000313" key="5">
    <source>
        <dbReference type="Proteomes" id="UP001304534"/>
    </source>
</evidence>
<dbReference type="Proteomes" id="UP000238908">
    <property type="component" value="Unassembled WGS sequence"/>
</dbReference>
<name>A0A2S7BZZ7_9XANT</name>
<organism evidence="2 4">
    <name type="scientific">Xanthomonas dyei</name>
    <dbReference type="NCBI Taxonomy" id="743699"/>
    <lineage>
        <taxon>Bacteria</taxon>
        <taxon>Pseudomonadati</taxon>
        <taxon>Pseudomonadota</taxon>
        <taxon>Gammaproteobacteria</taxon>
        <taxon>Lysobacterales</taxon>
        <taxon>Lysobacteraceae</taxon>
        <taxon>Xanthomonas</taxon>
    </lineage>
</organism>
<dbReference type="GeneID" id="95584968"/>
<dbReference type="AlphaFoldDB" id="A0A2S7BZZ7"/>
<dbReference type="EMBL" id="CP103840">
    <property type="protein sequence ID" value="WOB24867.1"/>
    <property type="molecule type" value="Genomic_DNA"/>
</dbReference>
<evidence type="ECO:0000313" key="2">
    <source>
        <dbReference type="EMBL" id="PPU54810.1"/>
    </source>
</evidence>
<feature type="region of interest" description="Disordered" evidence="1">
    <location>
        <begin position="1"/>
        <end position="26"/>
    </location>
</feature>
<evidence type="ECO:0000313" key="4">
    <source>
        <dbReference type="Proteomes" id="UP000238908"/>
    </source>
</evidence>
<sequence>MNIIDSNKKPIAPGSLDPEQHQAKQRGMTRWKPFLAGNTNPDVYLLDGKLVVRLVDSVVDKKKGDDDYDDTYTVYQAKDGHYYGLLN</sequence>
<dbReference type="EMBL" id="MDEE01000027">
    <property type="protein sequence ID" value="PPU54810.1"/>
    <property type="molecule type" value="Genomic_DNA"/>
</dbReference>
<proteinExistence type="predicted"/>
<dbReference type="Proteomes" id="UP001304534">
    <property type="component" value="Chromosome"/>
</dbReference>